<dbReference type="GeneID" id="58724855"/>
<reference evidence="1 2" key="1">
    <citation type="submission" date="2019-11" db="EMBL/GenBank/DDBJ databases">
        <title>Comparison of genomes from free-living endosymbiotic cyanobacteria isolated from Azolla.</title>
        <authorList>
            <person name="Thiel T."/>
            <person name="Pratte B."/>
        </authorList>
    </citation>
    <scope>NUCLEOTIDE SEQUENCE [LARGE SCALE GENOMIC DNA]</scope>
    <source>
        <strain evidence="1 2">N2B</strain>
    </source>
</reference>
<dbReference type="InterPro" id="IPR014971">
    <property type="entry name" value="KGK"/>
</dbReference>
<dbReference type="EMBL" id="JACKZP010000098">
    <property type="protein sequence ID" value="MBC1304278.1"/>
    <property type="molecule type" value="Genomic_DNA"/>
</dbReference>
<protein>
    <recommendedName>
        <fullName evidence="3">KGK family protein</fullName>
    </recommendedName>
</protein>
<dbReference type="Proteomes" id="UP000570851">
    <property type="component" value="Unassembled WGS sequence"/>
</dbReference>
<comment type="caution">
    <text evidence="1">The sequence shown here is derived from an EMBL/GenBank/DDBJ whole genome shotgun (WGS) entry which is preliminary data.</text>
</comment>
<name>A0ABR6SDI6_ANAVA</name>
<evidence type="ECO:0000313" key="2">
    <source>
        <dbReference type="Proteomes" id="UP000570851"/>
    </source>
</evidence>
<evidence type="ECO:0000313" key="1">
    <source>
        <dbReference type="EMBL" id="MBC1304278.1"/>
    </source>
</evidence>
<dbReference type="Pfam" id="PF08872">
    <property type="entry name" value="KGK"/>
    <property type="match status" value="1"/>
</dbReference>
<keyword evidence="2" id="KW-1185">Reference proteome</keyword>
<gene>
    <name evidence="1" type="ORF">GNE12_20395</name>
</gene>
<proteinExistence type="predicted"/>
<dbReference type="RefSeq" id="WP_153228494.1">
    <property type="nucleotide sequence ID" value="NZ_JACKZP010000098.1"/>
</dbReference>
<sequence>MKRKRILLGDKDVISTQKDKSPISASTFKANEIHCYLRDKITRDIGSEAAISWVFEGLPCEVIRENTPEWQSGKVWISLEFVPDDLENDSAKDLAESPLDDLRTELLDKS</sequence>
<evidence type="ECO:0008006" key="3">
    <source>
        <dbReference type="Google" id="ProtNLM"/>
    </source>
</evidence>
<organism evidence="1 2">
    <name type="scientific">Trichormus variabilis N2B</name>
    <dbReference type="NCBI Taxonomy" id="2681315"/>
    <lineage>
        <taxon>Bacteria</taxon>
        <taxon>Bacillati</taxon>
        <taxon>Cyanobacteriota</taxon>
        <taxon>Cyanophyceae</taxon>
        <taxon>Nostocales</taxon>
        <taxon>Nostocaceae</taxon>
        <taxon>Trichormus</taxon>
    </lineage>
</organism>
<accession>A0ABR6SDI6</accession>